<evidence type="ECO:0000313" key="3">
    <source>
        <dbReference type="Proteomes" id="UP000463883"/>
    </source>
</evidence>
<dbReference type="AlphaFoldDB" id="A0A6P1MG19"/>
<dbReference type="KEGG" id="amic:Ami3637_09970"/>
<gene>
    <name evidence="2" type="ORF">Ami3637_09970</name>
</gene>
<feature type="transmembrane region" description="Helical" evidence="1">
    <location>
        <begin position="28"/>
        <end position="48"/>
    </location>
</feature>
<accession>A0A6P1MG19</accession>
<feature type="transmembrane region" description="Helical" evidence="1">
    <location>
        <begin position="68"/>
        <end position="88"/>
    </location>
</feature>
<proteinExistence type="predicted"/>
<dbReference type="RefSeq" id="WP_162362448.1">
    <property type="nucleotide sequence ID" value="NZ_CP047591.1"/>
</dbReference>
<evidence type="ECO:0000256" key="1">
    <source>
        <dbReference type="SAM" id="Phobius"/>
    </source>
</evidence>
<keyword evidence="1" id="KW-1133">Transmembrane helix</keyword>
<sequence>MCKFIKDLPYKMIIAIHKMVKIFLSKKFLNFILFIITLGAIAVLGIGWLPTLLIENIKPEVIGTKDEATYYCAIITSLVTILGIWLTLKENRKQVEEQDKKNQQVMAMERKLSVMPKLVFTDTCIKPTKDNVIISIYFMNNQISIYADFPCEEEKINKQNACYKRCSVTNSGVGACLALTIEVENKKTHGSISNINLLQNESITLELIAEDVMCLDYYYKMKFTYYDIYGNKNENFHIDNRMDDLYLIQHCKNTKKFTISRLLEYNL</sequence>
<protein>
    <submittedName>
        <fullName evidence="2">Uncharacterized protein</fullName>
    </submittedName>
</protein>
<organism evidence="2 3">
    <name type="scientific">Aminipila terrae</name>
    <dbReference type="NCBI Taxonomy" id="2697030"/>
    <lineage>
        <taxon>Bacteria</taxon>
        <taxon>Bacillati</taxon>
        <taxon>Bacillota</taxon>
        <taxon>Clostridia</taxon>
        <taxon>Peptostreptococcales</taxon>
        <taxon>Anaerovoracaceae</taxon>
        <taxon>Aminipila</taxon>
    </lineage>
</organism>
<keyword evidence="3" id="KW-1185">Reference proteome</keyword>
<keyword evidence="1" id="KW-0472">Membrane</keyword>
<dbReference type="Proteomes" id="UP000463883">
    <property type="component" value="Chromosome"/>
</dbReference>
<keyword evidence="1" id="KW-0812">Transmembrane</keyword>
<dbReference type="EMBL" id="CP047591">
    <property type="protein sequence ID" value="QHI72681.1"/>
    <property type="molecule type" value="Genomic_DNA"/>
</dbReference>
<name>A0A6P1MG19_9FIRM</name>
<reference evidence="2 3" key="1">
    <citation type="submission" date="2020-01" db="EMBL/GenBank/DDBJ databases">
        <title>Genomic analysis of Aminipila sp. CBA3637.</title>
        <authorList>
            <person name="Kim Y.B."/>
            <person name="Roh S.W."/>
        </authorList>
    </citation>
    <scope>NUCLEOTIDE SEQUENCE [LARGE SCALE GENOMIC DNA]</scope>
    <source>
        <strain evidence="2 3">CBA3637</strain>
    </source>
</reference>
<evidence type="ECO:0000313" key="2">
    <source>
        <dbReference type="EMBL" id="QHI72681.1"/>
    </source>
</evidence>